<keyword evidence="2" id="KW-1185">Reference proteome</keyword>
<evidence type="ECO:0000313" key="2">
    <source>
        <dbReference type="Proteomes" id="UP001302257"/>
    </source>
</evidence>
<sequence>MDRRQFNSFSLSAVGLWATLAHQHAYALTLADLTNTDATKGLKAALDKGATAAISQLGVVDGFLGNEKVRINLPSYLEDAARLLRTFGQGARVDELVTSMNRGAEAAVPMAKDVLTKAVQGMTVQDAKGILGGGDTAVSQFFAEKTRAPLAVKFLPIVTQATAKVGMADKYNQLAGKASELGLMKKEDANIQQYVTGKTLDGLYFMISEEEKKIRQNPVAYGSSILTKVFGALK</sequence>
<dbReference type="Pfam" id="PF13852">
    <property type="entry name" value="DUF4197"/>
    <property type="match status" value="1"/>
</dbReference>
<organism evidence="1 2">
    <name type="scientific">Rhodoferax mekongensis</name>
    <dbReference type="NCBI Taxonomy" id="3068341"/>
    <lineage>
        <taxon>Bacteria</taxon>
        <taxon>Pseudomonadati</taxon>
        <taxon>Pseudomonadota</taxon>
        <taxon>Betaproteobacteria</taxon>
        <taxon>Burkholderiales</taxon>
        <taxon>Comamonadaceae</taxon>
        <taxon>Rhodoferax</taxon>
    </lineage>
</organism>
<evidence type="ECO:0000313" key="1">
    <source>
        <dbReference type="EMBL" id="WNO05125.1"/>
    </source>
</evidence>
<proteinExistence type="predicted"/>
<dbReference type="Proteomes" id="UP001302257">
    <property type="component" value="Chromosome"/>
</dbReference>
<reference evidence="1 2" key="1">
    <citation type="submission" date="2023-08" db="EMBL/GenBank/DDBJ databases">
        <title>Rhodoferax potami sp. nov. and Rhodoferax mekongensis sp. nov., isolated from the Mekong River in Thailand.</title>
        <authorList>
            <person name="Kitikhun S."/>
            <person name="Charoenyingcharoen P."/>
            <person name="Siriarchawattana P."/>
            <person name="Likhitrattanapisal S."/>
            <person name="Nilsakha T."/>
            <person name="Chanpet A."/>
            <person name="Rattanawaree P."/>
            <person name="Ingsriswang S."/>
        </authorList>
    </citation>
    <scope>NUCLEOTIDE SEQUENCE [LARGE SCALE GENOMIC DNA]</scope>
    <source>
        <strain evidence="1 2">TBRC 17307</strain>
    </source>
</reference>
<dbReference type="EMBL" id="CP132507">
    <property type="protein sequence ID" value="WNO05125.1"/>
    <property type="molecule type" value="Genomic_DNA"/>
</dbReference>
<gene>
    <name evidence="1" type="ORF">RAN89_01515</name>
</gene>
<dbReference type="InterPro" id="IPR025245">
    <property type="entry name" value="DUF4197"/>
</dbReference>
<accession>A0ABZ0B081</accession>
<protein>
    <submittedName>
        <fullName evidence="1">DUF4197 domain-containing protein</fullName>
    </submittedName>
</protein>
<dbReference type="RefSeq" id="WP_313867925.1">
    <property type="nucleotide sequence ID" value="NZ_CP132507.1"/>
</dbReference>
<name>A0ABZ0B081_9BURK</name>